<protein>
    <submittedName>
        <fullName evidence="2">Uncharacterized protein</fullName>
    </submittedName>
</protein>
<dbReference type="EMBL" id="JBHPEI010000002">
    <property type="protein sequence ID" value="MFC1799325.1"/>
    <property type="molecule type" value="Genomic_DNA"/>
</dbReference>
<keyword evidence="3" id="KW-1185">Reference proteome</keyword>
<evidence type="ECO:0000313" key="3">
    <source>
        <dbReference type="Proteomes" id="UP001594288"/>
    </source>
</evidence>
<name>A0ABV6YML9_UNCEI</name>
<feature type="transmembrane region" description="Helical" evidence="1">
    <location>
        <begin position="6"/>
        <end position="24"/>
    </location>
</feature>
<keyword evidence="1" id="KW-0812">Transmembrane</keyword>
<keyword evidence="1" id="KW-0472">Membrane</keyword>
<sequence length="95" mass="10253">MEFDEGLGIFLWVLVIVAVIVLIVNYRKGKIGLAMTAGFVLLGIGIAGDVPLPTVAPGLAYLHSKASLLTFLGLLLILGSWCASWWATRRNKREG</sequence>
<feature type="transmembrane region" description="Helical" evidence="1">
    <location>
        <begin position="31"/>
        <end position="48"/>
    </location>
</feature>
<organism evidence="2 3">
    <name type="scientific">Eiseniibacteriota bacterium</name>
    <dbReference type="NCBI Taxonomy" id="2212470"/>
    <lineage>
        <taxon>Bacteria</taxon>
        <taxon>Candidatus Eiseniibacteriota</taxon>
    </lineage>
</organism>
<comment type="caution">
    <text evidence="2">The sequence shown here is derived from an EMBL/GenBank/DDBJ whole genome shotgun (WGS) entry which is preliminary data.</text>
</comment>
<evidence type="ECO:0000313" key="2">
    <source>
        <dbReference type="EMBL" id="MFC1799325.1"/>
    </source>
</evidence>
<dbReference type="Proteomes" id="UP001594288">
    <property type="component" value="Unassembled WGS sequence"/>
</dbReference>
<accession>A0ABV6YML9</accession>
<feature type="transmembrane region" description="Helical" evidence="1">
    <location>
        <begin position="68"/>
        <end position="87"/>
    </location>
</feature>
<reference evidence="2 3" key="1">
    <citation type="submission" date="2024-09" db="EMBL/GenBank/DDBJ databases">
        <authorList>
            <person name="D'Angelo T."/>
        </authorList>
    </citation>
    <scope>NUCLEOTIDE SEQUENCE [LARGE SCALE GENOMIC DNA]</scope>
    <source>
        <strain evidence="2">SAG AM-311-F02</strain>
    </source>
</reference>
<keyword evidence="1" id="KW-1133">Transmembrane helix</keyword>
<proteinExistence type="predicted"/>
<evidence type="ECO:0000256" key="1">
    <source>
        <dbReference type="SAM" id="Phobius"/>
    </source>
</evidence>
<gene>
    <name evidence="2" type="ORF">ACFL2Z_00225</name>
</gene>